<dbReference type="EMBL" id="FN653194">
    <property type="protein sequence ID" value="CBY13530.1"/>
    <property type="molecule type" value="Genomic_DNA"/>
</dbReference>
<reference evidence="2" key="1">
    <citation type="journal article" date="2010" name="Science">
        <title>Plasticity of animal genome architecture unmasked by rapid evolution of a pelagic tunicate.</title>
        <authorList>
            <person name="Denoeud F."/>
            <person name="Henriet S."/>
            <person name="Mungpakdee S."/>
            <person name="Aury J.M."/>
            <person name="Da Silva C."/>
            <person name="Brinkmann H."/>
            <person name="Mikhaleva J."/>
            <person name="Olsen L.C."/>
            <person name="Jubin C."/>
            <person name="Canestro C."/>
            <person name="Bouquet J.M."/>
            <person name="Danks G."/>
            <person name="Poulain J."/>
            <person name="Campsteijn C."/>
            <person name="Adamski M."/>
            <person name="Cross I."/>
            <person name="Yadetie F."/>
            <person name="Muffato M."/>
            <person name="Louis A."/>
            <person name="Butcher S."/>
            <person name="Tsagkogeorga G."/>
            <person name="Konrad A."/>
            <person name="Singh S."/>
            <person name="Jensen M.F."/>
            <person name="Cong E.H."/>
            <person name="Eikeseth-Otteraa H."/>
            <person name="Noel B."/>
            <person name="Anthouard V."/>
            <person name="Porcel B.M."/>
            <person name="Kachouri-Lafond R."/>
            <person name="Nishino A."/>
            <person name="Ugolini M."/>
            <person name="Chourrout P."/>
            <person name="Nishida H."/>
            <person name="Aasland R."/>
            <person name="Huzurbazar S."/>
            <person name="Westhof E."/>
            <person name="Delsuc F."/>
            <person name="Lehrach H."/>
            <person name="Reinhardt R."/>
            <person name="Weissenbach J."/>
            <person name="Roy S.W."/>
            <person name="Artiguenave F."/>
            <person name="Postlethwait J.H."/>
            <person name="Manak J.R."/>
            <person name="Thompson E.M."/>
            <person name="Jaillon O."/>
            <person name="Du Pasquier L."/>
            <person name="Boudinot P."/>
            <person name="Liberles D.A."/>
            <person name="Volff J.N."/>
            <person name="Philippe H."/>
            <person name="Lenhard B."/>
            <person name="Roest Crollius H."/>
            <person name="Wincker P."/>
            <person name="Chourrout D."/>
        </authorList>
    </citation>
    <scope>NUCLEOTIDE SEQUENCE [LARGE SCALE GENOMIC DNA]</scope>
</reference>
<proteinExistence type="predicted"/>
<sequence>MSQSREEDNKAAFRIYAHYEKRLDAFTNFVVPAGVSSLSYAGLLRAGFAGKMSRGVTIGAAMLTGLAARVLYGGHEVGNMLKADFLSGEFERVHPDGPAKDQIREMLAQKYAQNYKHNNPNLPHLIVQTNSSESQKPSAPIGRSNDNQYRSYSDLKADAEFNDYNHSRPQIEKISEKSTYLQESVQEPSIQKEVLETTAQPKSEPSRYNSYADLYHKSQQQDIIADEMKIYIKSANNSDSNYMKQKTTTNKYGDVVTVE</sequence>
<evidence type="ECO:0000313" key="2">
    <source>
        <dbReference type="EMBL" id="CBY13530.1"/>
    </source>
</evidence>
<dbReference type="AlphaFoldDB" id="E4XUY3"/>
<gene>
    <name evidence="2" type="ORF">GSOID_T00004849001</name>
</gene>
<feature type="region of interest" description="Disordered" evidence="1">
    <location>
        <begin position="130"/>
        <end position="149"/>
    </location>
</feature>
<dbReference type="InParanoid" id="E4XUY3"/>
<protein>
    <submittedName>
        <fullName evidence="2">Uncharacterized protein</fullName>
    </submittedName>
</protein>
<accession>E4XUY3</accession>
<organism evidence="2">
    <name type="scientific">Oikopleura dioica</name>
    <name type="common">Tunicate</name>
    <dbReference type="NCBI Taxonomy" id="34765"/>
    <lineage>
        <taxon>Eukaryota</taxon>
        <taxon>Metazoa</taxon>
        <taxon>Chordata</taxon>
        <taxon>Tunicata</taxon>
        <taxon>Appendicularia</taxon>
        <taxon>Copelata</taxon>
        <taxon>Oikopleuridae</taxon>
        <taxon>Oikopleura</taxon>
    </lineage>
</organism>
<name>E4XUY3_OIKDI</name>
<dbReference type="OrthoDB" id="10440114at2759"/>
<evidence type="ECO:0000313" key="3">
    <source>
        <dbReference type="Proteomes" id="UP000001307"/>
    </source>
</evidence>
<dbReference type="Proteomes" id="UP000001307">
    <property type="component" value="Unassembled WGS sequence"/>
</dbReference>
<keyword evidence="3" id="KW-1185">Reference proteome</keyword>
<evidence type="ECO:0000256" key="1">
    <source>
        <dbReference type="SAM" id="MobiDB-lite"/>
    </source>
</evidence>